<reference evidence="2" key="2">
    <citation type="journal article" date="2020" name="Microorganisms">
        <title>Osmotic Adaptation and Compatible Solute Biosynthesis of Phototrophic Bacteria as Revealed from Genome Analyses.</title>
        <authorList>
            <person name="Imhoff J.F."/>
            <person name="Rahn T."/>
            <person name="Kunzel S."/>
            <person name="Keller A."/>
            <person name="Neulinger S.C."/>
        </authorList>
    </citation>
    <scope>NUCLEOTIDE SEQUENCE</scope>
    <source>
        <strain evidence="2">DSM 9154</strain>
    </source>
</reference>
<dbReference type="RefSeq" id="WP_027287099.1">
    <property type="nucleotide sequence ID" value="NZ_NRRE01000034.1"/>
</dbReference>
<proteinExistence type="predicted"/>
<keyword evidence="3" id="KW-1185">Reference proteome</keyword>
<organism evidence="2 3">
    <name type="scientific">Rhodovibrio salinarum</name>
    <dbReference type="NCBI Taxonomy" id="1087"/>
    <lineage>
        <taxon>Bacteria</taxon>
        <taxon>Pseudomonadati</taxon>
        <taxon>Pseudomonadota</taxon>
        <taxon>Alphaproteobacteria</taxon>
        <taxon>Rhodospirillales</taxon>
        <taxon>Rhodovibrionaceae</taxon>
        <taxon>Rhodovibrio</taxon>
    </lineage>
</organism>
<reference evidence="2" key="1">
    <citation type="submission" date="2017-08" db="EMBL/GenBank/DDBJ databases">
        <authorList>
            <person name="Imhoff J.F."/>
            <person name="Rahn T."/>
            <person name="Kuenzel S."/>
            <person name="Neulinger S.C."/>
        </authorList>
    </citation>
    <scope>NUCLEOTIDE SEQUENCE</scope>
    <source>
        <strain evidence="2">DSM 9154</strain>
    </source>
</reference>
<dbReference type="InterPro" id="IPR036736">
    <property type="entry name" value="ACP-like_sf"/>
</dbReference>
<evidence type="ECO:0000259" key="1">
    <source>
        <dbReference type="PROSITE" id="PS50075"/>
    </source>
</evidence>
<dbReference type="SUPFAM" id="SSF47336">
    <property type="entry name" value="ACP-like"/>
    <property type="match status" value="1"/>
</dbReference>
<gene>
    <name evidence="2" type="ORF">CKO21_17735</name>
</gene>
<dbReference type="Proteomes" id="UP000778970">
    <property type="component" value="Unassembled WGS sequence"/>
</dbReference>
<comment type="caution">
    <text evidence="2">The sequence shown here is derived from an EMBL/GenBank/DDBJ whole genome shotgun (WGS) entry which is preliminary data.</text>
</comment>
<evidence type="ECO:0000313" key="2">
    <source>
        <dbReference type="EMBL" id="MBK1699088.1"/>
    </source>
</evidence>
<dbReference type="PROSITE" id="PS50075">
    <property type="entry name" value="CARRIER"/>
    <property type="match status" value="1"/>
</dbReference>
<dbReference type="AlphaFoldDB" id="A0A934V1Z8"/>
<dbReference type="EMBL" id="NRRE01000034">
    <property type="protein sequence ID" value="MBK1699088.1"/>
    <property type="molecule type" value="Genomic_DNA"/>
</dbReference>
<dbReference type="NCBIfam" id="NF006617">
    <property type="entry name" value="PRK09184.1"/>
    <property type="match status" value="1"/>
</dbReference>
<accession>A0A934V1Z8</accession>
<sequence length="92" mass="10301">MSVTEHSKSELEQELAEAMVRVLELEVSTDEIDPDAALFGEGLGLDSIDALELSLEITRRYGVEIRGEDDRNDRIFASLRALASHVQENRTK</sequence>
<evidence type="ECO:0000313" key="3">
    <source>
        <dbReference type="Proteomes" id="UP000778970"/>
    </source>
</evidence>
<name>A0A934V1Z8_9PROT</name>
<protein>
    <submittedName>
        <fullName evidence="2">Acyl carrier protein</fullName>
    </submittedName>
</protein>
<dbReference type="Pfam" id="PF00550">
    <property type="entry name" value="PP-binding"/>
    <property type="match status" value="1"/>
</dbReference>
<dbReference type="InterPro" id="IPR009081">
    <property type="entry name" value="PP-bd_ACP"/>
</dbReference>
<feature type="domain" description="Carrier" evidence="1">
    <location>
        <begin position="9"/>
        <end position="90"/>
    </location>
</feature>
<dbReference type="Gene3D" id="1.10.1200.10">
    <property type="entry name" value="ACP-like"/>
    <property type="match status" value="1"/>
</dbReference>